<dbReference type="OrthoDB" id="5932488at2"/>
<comment type="caution">
    <text evidence="2">The sequence shown here is derived from an EMBL/GenBank/DDBJ whole genome shotgun (WGS) entry which is preliminary data.</text>
</comment>
<name>A0A3A3ZGG8_9ACTN</name>
<evidence type="ECO:0000313" key="2">
    <source>
        <dbReference type="EMBL" id="RJK94302.1"/>
    </source>
</evidence>
<dbReference type="Proteomes" id="UP000265614">
    <property type="component" value="Unassembled WGS sequence"/>
</dbReference>
<proteinExistence type="predicted"/>
<dbReference type="AlphaFoldDB" id="A0A3A3ZGG8"/>
<protein>
    <recommendedName>
        <fullName evidence="1">HTH luxR-type domain-containing protein</fullName>
    </recommendedName>
</protein>
<dbReference type="SMART" id="SM00421">
    <property type="entry name" value="HTH_LUXR"/>
    <property type="match status" value="1"/>
</dbReference>
<evidence type="ECO:0000313" key="3">
    <source>
        <dbReference type="Proteomes" id="UP000265614"/>
    </source>
</evidence>
<dbReference type="InterPro" id="IPR036388">
    <property type="entry name" value="WH-like_DNA-bd_sf"/>
</dbReference>
<feature type="domain" description="HTH luxR-type" evidence="1">
    <location>
        <begin position="259"/>
        <end position="316"/>
    </location>
</feature>
<sequence>MDGLLTPWGIDERAERLYRALLRRPGSSRHDLADLLGWAGEAEVDRAAHPLLAARLVREAAGSYVALAPETAVGRLLDREESRLQRRLREVVDARSTVGDFLLDHAAGQGRPRAEEALAALDPDRALGALAELAATTTGPVRVHCAPDWLAAADERVGQLLGRLLAGRTVRVVYPVAVLDDDAQLDRLRRQARRGGAARVAAAVDRSFLVFGDAGAVMPAAPGTDGHLLVRTPALVATLRDLFDVAWHHASPLPTPVQGRPADARDSALLELLALGAKDETVARRLGVSLRTVRRRTAQLMHELGATTRFQAGREASRRGLV</sequence>
<evidence type="ECO:0000259" key="1">
    <source>
        <dbReference type="SMART" id="SM00421"/>
    </source>
</evidence>
<keyword evidence="3" id="KW-1185">Reference proteome</keyword>
<dbReference type="PANTHER" id="PTHR34293">
    <property type="entry name" value="HTH-TYPE TRANSCRIPTIONAL REGULATOR TRMBL2"/>
    <property type="match status" value="1"/>
</dbReference>
<dbReference type="PANTHER" id="PTHR34293:SF1">
    <property type="entry name" value="HTH-TYPE TRANSCRIPTIONAL REGULATOR TRMBL2"/>
    <property type="match status" value="1"/>
</dbReference>
<gene>
    <name evidence="2" type="ORF">D5H78_15080</name>
</gene>
<organism evidence="2 3">
    <name type="scientific">Vallicoccus soli</name>
    <dbReference type="NCBI Taxonomy" id="2339232"/>
    <lineage>
        <taxon>Bacteria</taxon>
        <taxon>Bacillati</taxon>
        <taxon>Actinomycetota</taxon>
        <taxon>Actinomycetes</taxon>
        <taxon>Motilibacterales</taxon>
        <taxon>Vallicoccaceae</taxon>
        <taxon>Vallicoccus</taxon>
    </lineage>
</organism>
<dbReference type="InterPro" id="IPR016032">
    <property type="entry name" value="Sig_transdc_resp-reg_C-effctor"/>
</dbReference>
<dbReference type="EMBL" id="QZEZ01000007">
    <property type="protein sequence ID" value="RJK94302.1"/>
    <property type="molecule type" value="Genomic_DNA"/>
</dbReference>
<dbReference type="InterPro" id="IPR051797">
    <property type="entry name" value="TrmB-like"/>
</dbReference>
<reference evidence="2 3" key="1">
    <citation type="submission" date="2018-09" db="EMBL/GenBank/DDBJ databases">
        <title>YIM 75000 draft genome.</title>
        <authorList>
            <person name="Tang S."/>
            <person name="Feng Y."/>
        </authorList>
    </citation>
    <scope>NUCLEOTIDE SEQUENCE [LARGE SCALE GENOMIC DNA]</scope>
    <source>
        <strain evidence="2 3">YIM 75000</strain>
    </source>
</reference>
<dbReference type="GO" id="GO:0003677">
    <property type="term" value="F:DNA binding"/>
    <property type="evidence" value="ECO:0007669"/>
    <property type="project" value="InterPro"/>
</dbReference>
<dbReference type="GO" id="GO:0006355">
    <property type="term" value="P:regulation of DNA-templated transcription"/>
    <property type="evidence" value="ECO:0007669"/>
    <property type="project" value="InterPro"/>
</dbReference>
<dbReference type="SUPFAM" id="SSF46894">
    <property type="entry name" value="C-terminal effector domain of the bipartite response regulators"/>
    <property type="match status" value="1"/>
</dbReference>
<dbReference type="InterPro" id="IPR000792">
    <property type="entry name" value="Tscrpt_reg_LuxR_C"/>
</dbReference>
<dbReference type="RefSeq" id="WP_119951311.1">
    <property type="nucleotide sequence ID" value="NZ_QZEZ01000007.1"/>
</dbReference>
<accession>A0A3A3ZGG8</accession>
<dbReference type="Gene3D" id="1.10.10.10">
    <property type="entry name" value="Winged helix-like DNA-binding domain superfamily/Winged helix DNA-binding domain"/>
    <property type="match status" value="1"/>
</dbReference>